<evidence type="ECO:0000256" key="1">
    <source>
        <dbReference type="ARBA" id="ARBA00004442"/>
    </source>
</evidence>
<keyword evidence="2 4" id="KW-0472">Membrane</keyword>
<dbReference type="PROSITE" id="PS51123">
    <property type="entry name" value="OMPA_2"/>
    <property type="match status" value="1"/>
</dbReference>
<comment type="subcellular location">
    <subcellularLocation>
        <location evidence="1">Cell outer membrane</location>
    </subcellularLocation>
</comment>
<dbReference type="GO" id="GO:0009279">
    <property type="term" value="C:cell outer membrane"/>
    <property type="evidence" value="ECO:0007669"/>
    <property type="project" value="UniProtKB-SubCell"/>
</dbReference>
<dbReference type="InterPro" id="IPR050330">
    <property type="entry name" value="Bact_OuterMem_StrucFunc"/>
</dbReference>
<dbReference type="STRING" id="93684.SAMN05421853_10767"/>
<organism evidence="7 8">
    <name type="scientific">Roseivivax halotolerans</name>
    <dbReference type="NCBI Taxonomy" id="93684"/>
    <lineage>
        <taxon>Bacteria</taxon>
        <taxon>Pseudomonadati</taxon>
        <taxon>Pseudomonadota</taxon>
        <taxon>Alphaproteobacteria</taxon>
        <taxon>Rhodobacterales</taxon>
        <taxon>Roseobacteraceae</taxon>
        <taxon>Roseivivax</taxon>
    </lineage>
</organism>
<feature type="signal peptide" evidence="5">
    <location>
        <begin position="1"/>
        <end position="22"/>
    </location>
</feature>
<dbReference type="PROSITE" id="PS51257">
    <property type="entry name" value="PROKAR_LIPOPROTEIN"/>
    <property type="match status" value="1"/>
</dbReference>
<evidence type="ECO:0000313" key="7">
    <source>
        <dbReference type="EMBL" id="SFQ49425.1"/>
    </source>
</evidence>
<evidence type="ECO:0000259" key="6">
    <source>
        <dbReference type="PROSITE" id="PS51123"/>
    </source>
</evidence>
<dbReference type="Proteomes" id="UP000243106">
    <property type="component" value="Unassembled WGS sequence"/>
</dbReference>
<keyword evidence="3" id="KW-0998">Cell outer membrane</keyword>
<keyword evidence="5" id="KW-0732">Signal</keyword>
<reference evidence="8" key="1">
    <citation type="submission" date="2016-10" db="EMBL/GenBank/DDBJ databases">
        <authorList>
            <person name="Varghese N."/>
            <person name="Submissions S."/>
        </authorList>
    </citation>
    <scope>NUCLEOTIDE SEQUENCE [LARGE SCALE GENOMIC DNA]</scope>
    <source>
        <strain evidence="8">JCM 10271</strain>
    </source>
</reference>
<proteinExistence type="predicted"/>
<dbReference type="Pfam" id="PF13441">
    <property type="entry name" value="Gly-zipper_YMGG"/>
    <property type="match status" value="1"/>
</dbReference>
<evidence type="ECO:0000256" key="3">
    <source>
        <dbReference type="ARBA" id="ARBA00023237"/>
    </source>
</evidence>
<dbReference type="EMBL" id="FOXV01000007">
    <property type="protein sequence ID" value="SFQ49425.1"/>
    <property type="molecule type" value="Genomic_DNA"/>
</dbReference>
<evidence type="ECO:0000256" key="5">
    <source>
        <dbReference type="SAM" id="SignalP"/>
    </source>
</evidence>
<dbReference type="PRINTS" id="PR01023">
    <property type="entry name" value="NAFLGMOTY"/>
</dbReference>
<dbReference type="InterPro" id="IPR036737">
    <property type="entry name" value="OmpA-like_sf"/>
</dbReference>
<dbReference type="CDD" id="cd07185">
    <property type="entry name" value="OmpA_C-like"/>
    <property type="match status" value="1"/>
</dbReference>
<dbReference type="RefSeq" id="WP_093011978.1">
    <property type="nucleotide sequence ID" value="NZ_FOXV01000007.1"/>
</dbReference>
<name>A0A1I5YZD4_9RHOB</name>
<feature type="domain" description="OmpA-like" evidence="6">
    <location>
        <begin position="103"/>
        <end position="220"/>
    </location>
</feature>
<evidence type="ECO:0000313" key="8">
    <source>
        <dbReference type="Proteomes" id="UP000243106"/>
    </source>
</evidence>
<dbReference type="InterPro" id="IPR027367">
    <property type="entry name" value="Gly-zipper_YMGG"/>
</dbReference>
<protein>
    <submittedName>
        <fullName evidence="7">Outer membrane protein OmpA</fullName>
    </submittedName>
</protein>
<dbReference type="AlphaFoldDB" id="A0A1I5YZD4"/>
<dbReference type="SUPFAM" id="SSF103088">
    <property type="entry name" value="OmpA-like"/>
    <property type="match status" value="1"/>
</dbReference>
<sequence length="220" mass="22703">MIRAKTSLILSAASLIAITACAPLNDPNNPNRQAQTGALIGAGVGALAGAAAGNDPEERRRNAAAGALIGAAGGAIVGNELDKQEAALRQQIGNNNIDIQNTGDRLIVTLPQNILFATDSTAVSPSIQGDLIAVARNLQQYPDTNVQVIGHTDNTGDAAYNQGLSQRRAQAVASILTSNGVPSFRVSSIGRGEDQPVASNLTPEGRAQNRRVEIVILPTT</sequence>
<dbReference type="PANTHER" id="PTHR30329">
    <property type="entry name" value="STATOR ELEMENT OF FLAGELLAR MOTOR COMPLEX"/>
    <property type="match status" value="1"/>
</dbReference>
<dbReference type="InterPro" id="IPR006665">
    <property type="entry name" value="OmpA-like"/>
</dbReference>
<accession>A0A1I5YZD4</accession>
<dbReference type="InterPro" id="IPR006664">
    <property type="entry name" value="OMP_bac"/>
</dbReference>
<dbReference type="PRINTS" id="PR01021">
    <property type="entry name" value="OMPADOMAIN"/>
</dbReference>
<feature type="chain" id="PRO_5017323627" evidence="5">
    <location>
        <begin position="23"/>
        <end position="220"/>
    </location>
</feature>
<gene>
    <name evidence="7" type="ORF">SAMN05421853_10767</name>
</gene>
<keyword evidence="8" id="KW-1185">Reference proteome</keyword>
<evidence type="ECO:0000256" key="4">
    <source>
        <dbReference type="PROSITE-ProRule" id="PRU00473"/>
    </source>
</evidence>
<evidence type="ECO:0000256" key="2">
    <source>
        <dbReference type="ARBA" id="ARBA00023136"/>
    </source>
</evidence>
<dbReference type="Pfam" id="PF00691">
    <property type="entry name" value="OmpA"/>
    <property type="match status" value="1"/>
</dbReference>
<dbReference type="PANTHER" id="PTHR30329:SF21">
    <property type="entry name" value="LIPOPROTEIN YIAD-RELATED"/>
    <property type="match status" value="1"/>
</dbReference>
<dbReference type="Gene3D" id="3.30.1330.60">
    <property type="entry name" value="OmpA-like domain"/>
    <property type="match status" value="1"/>
</dbReference>